<dbReference type="HOGENOM" id="CLU_2952135_0_0_9"/>
<protein>
    <submittedName>
        <fullName evidence="1">Uncharacterized protein</fullName>
    </submittedName>
</protein>
<dbReference type="KEGG" id="ccel:CCDG5_1475"/>
<dbReference type="AlphaFoldDB" id="A0A078KTS8"/>
<dbReference type="Proteomes" id="UP000032431">
    <property type="component" value="Chromosome I"/>
</dbReference>
<organism evidence="1 2">
    <name type="scientific">[Clostridium] cellulosi</name>
    <dbReference type="NCBI Taxonomy" id="29343"/>
    <lineage>
        <taxon>Bacteria</taxon>
        <taxon>Bacillati</taxon>
        <taxon>Bacillota</taxon>
        <taxon>Clostridia</taxon>
        <taxon>Eubacteriales</taxon>
        <taxon>Oscillospiraceae</taxon>
        <taxon>Oscillospiraceae incertae sedis</taxon>
    </lineage>
</organism>
<reference evidence="2" key="1">
    <citation type="submission" date="2014-07" db="EMBL/GenBank/DDBJ databases">
        <authorList>
            <person name="Wibberg D."/>
        </authorList>
    </citation>
    <scope>NUCLEOTIDE SEQUENCE [LARGE SCALE GENOMIC DNA]</scope>
    <source>
        <strain evidence="2">DG5</strain>
    </source>
</reference>
<keyword evidence="2" id="KW-1185">Reference proteome</keyword>
<evidence type="ECO:0000313" key="1">
    <source>
        <dbReference type="EMBL" id="CDZ24585.1"/>
    </source>
</evidence>
<name>A0A078KTS8_9FIRM</name>
<accession>A0A078KTS8</accession>
<gene>
    <name evidence="1" type="ORF">CCDG5_1475</name>
</gene>
<evidence type="ECO:0000313" key="2">
    <source>
        <dbReference type="Proteomes" id="UP000032431"/>
    </source>
</evidence>
<proteinExistence type="predicted"/>
<dbReference type="PATRIC" id="fig|29343.3.peg.1554"/>
<sequence>MKKKYAIKDKNGNYIKMGMYTEPEVRMAAKAGLRVFEAEGPQTEITQQLTGLFGNGSKE</sequence>
<dbReference type="EMBL" id="LM995447">
    <property type="protein sequence ID" value="CDZ24585.1"/>
    <property type="molecule type" value="Genomic_DNA"/>
</dbReference>